<evidence type="ECO:0000313" key="2">
    <source>
        <dbReference type="Proteomes" id="UP001054945"/>
    </source>
</evidence>
<name>A0AAV4XKD1_CAEEX</name>
<sequence>MGGSAGKSLQLCNCSPAPALFIGIPIKGNQRSQISTASYSVLLLMALHLEHRFASHLHFCLTRWPLDLPQRFHKASFPDNYCTVIHLGRGQTPWEAHHLILGLSKYELIFSQRFNAHVTRKRHCSLQLELKSPAALPASEAAHTSGLRYSRPCRFDDRKIWMLTSRWGYLVFTDVPGRFCAGASGPNYKMPQHRPIKGITSPELIDVHSEFGTGGKHLACPGSL</sequence>
<comment type="caution">
    <text evidence="1">The sequence shown here is derived from an EMBL/GenBank/DDBJ whole genome shotgun (WGS) entry which is preliminary data.</text>
</comment>
<gene>
    <name evidence="1" type="ORF">CEXT_240401</name>
</gene>
<reference evidence="1 2" key="1">
    <citation type="submission" date="2021-06" db="EMBL/GenBank/DDBJ databases">
        <title>Caerostris extrusa draft genome.</title>
        <authorList>
            <person name="Kono N."/>
            <person name="Arakawa K."/>
        </authorList>
    </citation>
    <scope>NUCLEOTIDE SEQUENCE [LARGE SCALE GENOMIC DNA]</scope>
</reference>
<organism evidence="1 2">
    <name type="scientific">Caerostris extrusa</name>
    <name type="common">Bark spider</name>
    <name type="synonym">Caerostris bankana</name>
    <dbReference type="NCBI Taxonomy" id="172846"/>
    <lineage>
        <taxon>Eukaryota</taxon>
        <taxon>Metazoa</taxon>
        <taxon>Ecdysozoa</taxon>
        <taxon>Arthropoda</taxon>
        <taxon>Chelicerata</taxon>
        <taxon>Arachnida</taxon>
        <taxon>Araneae</taxon>
        <taxon>Araneomorphae</taxon>
        <taxon>Entelegynae</taxon>
        <taxon>Araneoidea</taxon>
        <taxon>Araneidae</taxon>
        <taxon>Caerostris</taxon>
    </lineage>
</organism>
<protein>
    <submittedName>
        <fullName evidence="1">Uncharacterized protein</fullName>
    </submittedName>
</protein>
<evidence type="ECO:0000313" key="1">
    <source>
        <dbReference type="EMBL" id="GIY95128.1"/>
    </source>
</evidence>
<dbReference type="Proteomes" id="UP001054945">
    <property type="component" value="Unassembled WGS sequence"/>
</dbReference>
<dbReference type="EMBL" id="BPLR01000484">
    <property type="protein sequence ID" value="GIY95128.1"/>
    <property type="molecule type" value="Genomic_DNA"/>
</dbReference>
<dbReference type="AlphaFoldDB" id="A0AAV4XKD1"/>
<keyword evidence="2" id="KW-1185">Reference proteome</keyword>
<accession>A0AAV4XKD1</accession>
<proteinExistence type="predicted"/>